<evidence type="ECO:0000256" key="16">
    <source>
        <dbReference type="PIRSR" id="PIRSR630616-2"/>
    </source>
</evidence>
<dbReference type="GO" id="GO:0046872">
    <property type="term" value="F:metal ion binding"/>
    <property type="evidence" value="ECO:0007669"/>
    <property type="project" value="UniProtKB-KW"/>
</dbReference>
<comment type="catalytic activity">
    <reaction evidence="14">
        <text>L-seryl-[protein] + ATP = O-phospho-L-seryl-[protein] + ADP + H(+)</text>
        <dbReference type="Rhea" id="RHEA:17989"/>
        <dbReference type="Rhea" id="RHEA-COMP:9863"/>
        <dbReference type="Rhea" id="RHEA-COMP:11604"/>
        <dbReference type="ChEBI" id="CHEBI:15378"/>
        <dbReference type="ChEBI" id="CHEBI:29999"/>
        <dbReference type="ChEBI" id="CHEBI:30616"/>
        <dbReference type="ChEBI" id="CHEBI:83421"/>
        <dbReference type="ChEBI" id="CHEBI:456216"/>
        <dbReference type="EC" id="2.7.11.1"/>
    </reaction>
</comment>
<evidence type="ECO:0000256" key="9">
    <source>
        <dbReference type="ARBA" id="ARBA00022777"/>
    </source>
</evidence>
<feature type="binding site" evidence="16">
    <location>
        <begin position="170"/>
        <end position="171"/>
    </location>
    <ligand>
        <name>ATP</name>
        <dbReference type="ChEBI" id="CHEBI:30616"/>
    </ligand>
</feature>
<dbReference type="InterPro" id="IPR011009">
    <property type="entry name" value="Kinase-like_dom_sf"/>
</dbReference>
<dbReference type="InterPro" id="IPR017441">
    <property type="entry name" value="Protein_kinase_ATP_BS"/>
</dbReference>
<protein>
    <recommendedName>
        <fullName evidence="3">non-specific serine/threonine protein kinase</fullName>
        <ecNumber evidence="3">2.7.11.1</ecNumber>
    </recommendedName>
</protein>
<dbReference type="EC" id="2.7.11.1" evidence="3"/>
<dbReference type="GO" id="GO:0004674">
    <property type="term" value="F:protein serine/threonine kinase activity"/>
    <property type="evidence" value="ECO:0007669"/>
    <property type="project" value="UniProtKB-KW"/>
</dbReference>
<evidence type="ECO:0000256" key="10">
    <source>
        <dbReference type="ARBA" id="ARBA00022837"/>
    </source>
</evidence>
<dbReference type="Pfam" id="PF00069">
    <property type="entry name" value="Pkinase"/>
    <property type="match status" value="1"/>
</dbReference>
<comment type="catalytic activity">
    <reaction evidence="13">
        <text>L-threonyl-[protein] + ATP = O-phospho-L-threonyl-[protein] + ADP + H(+)</text>
        <dbReference type="Rhea" id="RHEA:46608"/>
        <dbReference type="Rhea" id="RHEA-COMP:11060"/>
        <dbReference type="Rhea" id="RHEA-COMP:11605"/>
        <dbReference type="ChEBI" id="CHEBI:15378"/>
        <dbReference type="ChEBI" id="CHEBI:30013"/>
        <dbReference type="ChEBI" id="CHEBI:30616"/>
        <dbReference type="ChEBI" id="CHEBI:61977"/>
        <dbReference type="ChEBI" id="CHEBI:456216"/>
        <dbReference type="EC" id="2.7.11.1"/>
    </reaction>
</comment>
<dbReference type="PANTHER" id="PTHR24350">
    <property type="entry name" value="SERINE/THREONINE-PROTEIN KINASE IAL-RELATED"/>
    <property type="match status" value="1"/>
</dbReference>
<evidence type="ECO:0000259" key="20">
    <source>
        <dbReference type="PROSITE" id="PS50011"/>
    </source>
</evidence>
<dbReference type="PROSITE" id="PS00108">
    <property type="entry name" value="PROTEIN_KINASE_ST"/>
    <property type="match status" value="1"/>
</dbReference>
<evidence type="ECO:0000256" key="11">
    <source>
        <dbReference type="ARBA" id="ARBA00022840"/>
    </source>
</evidence>
<evidence type="ECO:0000256" key="6">
    <source>
        <dbReference type="ARBA" id="ARBA00022723"/>
    </source>
</evidence>
<dbReference type="FunFam" id="3.30.200.20:FF:000315">
    <property type="entry name" value="Calcium-dependent protein kinase 3"/>
    <property type="match status" value="1"/>
</dbReference>
<organism evidence="21 22">
    <name type="scientific">Stentor coeruleus</name>
    <dbReference type="NCBI Taxonomy" id="5963"/>
    <lineage>
        <taxon>Eukaryota</taxon>
        <taxon>Sar</taxon>
        <taxon>Alveolata</taxon>
        <taxon>Ciliophora</taxon>
        <taxon>Postciliodesmatophora</taxon>
        <taxon>Heterotrichea</taxon>
        <taxon>Heterotrichida</taxon>
        <taxon>Stentoridae</taxon>
        <taxon>Stentor</taxon>
    </lineage>
</organism>
<accession>A0A1R2CE67</accession>
<comment type="subunit">
    <text evidence="2">Monomer.</text>
</comment>
<feature type="cross-link" description="Glycyl lysine isopeptide (Lys-Gly) (interchain with G-Cter in SUMO2)" evidence="17">
    <location>
        <position position="168"/>
    </location>
</feature>
<keyword evidence="6" id="KW-0479">Metal-binding</keyword>
<keyword evidence="10" id="KW-0106">Calcium</keyword>
<feature type="binding site" evidence="16">
    <location>
        <position position="186"/>
    </location>
    <ligand>
        <name>ATP</name>
        <dbReference type="ChEBI" id="CHEBI:30616"/>
    </ligand>
</feature>
<comment type="cofactor">
    <cofactor evidence="1">
        <name>Mg(2+)</name>
        <dbReference type="ChEBI" id="CHEBI:18420"/>
    </cofactor>
</comment>
<evidence type="ECO:0000256" key="8">
    <source>
        <dbReference type="ARBA" id="ARBA00022741"/>
    </source>
</evidence>
<dbReference type="FunFam" id="1.10.510.10:FF:000571">
    <property type="entry name" value="Maternal embryonic leucine zipper kinase"/>
    <property type="match status" value="1"/>
</dbReference>
<dbReference type="OrthoDB" id="5337378at2759"/>
<keyword evidence="4 19" id="KW-0723">Serine/threonine-protein kinase</keyword>
<evidence type="ECO:0000256" key="13">
    <source>
        <dbReference type="ARBA" id="ARBA00047899"/>
    </source>
</evidence>
<dbReference type="Gene3D" id="1.10.510.10">
    <property type="entry name" value="Transferase(Phosphotransferase) domain 1"/>
    <property type="match status" value="1"/>
</dbReference>
<keyword evidence="8 16" id="KW-0547">Nucleotide-binding</keyword>
<name>A0A1R2CE67_9CILI</name>
<feature type="binding site" evidence="18">
    <location>
        <position position="75"/>
    </location>
    <ligand>
        <name>ATP</name>
        <dbReference type="ChEBI" id="CHEBI:30616"/>
    </ligand>
</feature>
<evidence type="ECO:0000256" key="18">
    <source>
        <dbReference type="PROSITE-ProRule" id="PRU10141"/>
    </source>
</evidence>
<dbReference type="PROSITE" id="PS50011">
    <property type="entry name" value="PROTEIN_KINASE_DOM"/>
    <property type="match status" value="1"/>
</dbReference>
<evidence type="ECO:0000313" key="22">
    <source>
        <dbReference type="Proteomes" id="UP000187209"/>
    </source>
</evidence>
<dbReference type="EMBL" id="MPUH01000180">
    <property type="protein sequence ID" value="OMJ87317.1"/>
    <property type="molecule type" value="Genomic_DNA"/>
</dbReference>
<keyword evidence="11 16" id="KW-0067">ATP-binding</keyword>
<evidence type="ECO:0000256" key="4">
    <source>
        <dbReference type="ARBA" id="ARBA00022527"/>
    </source>
</evidence>
<proteinExistence type="inferred from homology"/>
<sequence length="474" mass="54565">MGCSFCKHQSKRKKSLNHTSGKLAVEISATDMMPNKVLFDEYVSIKYLGAGSFSEVMLTYHKPSKQQRALKIIKKSTLVNQQLTTLFQLSETALLKQFDHPNIIKCYQEFEDSEHFYLPMEYCKGGNLKKFLKQLSIIPEKKVAEIINQVFLAVSYFHDINVIHRDLKPENILLTFENDFYVKIADFGSAYMMNVNSLANGIFGTLHYVAPEVFCGSYDEKVDVWSCGIILYMMIFGVSPYSSRNYDDLAKEISSKSLIIKSSNFPRKSIFLIDFLDQLLRIDSKDRLSAKSALCHPWLQFSICADCKKPLYEYLLNLSSENSISTFLKAYSLIQIYLIADTEGISKNLNSKFLGTISNIIEKEIISIIGTEKSKQISLKLREELKTNTELLKNLYESFRNYVEIDEMFRHKSEIVENTRNLFINNENEQSIFQTVNSSVIRNEKIEFAFEDIDQINSSNFARFVKSLCPDLVL</sequence>
<evidence type="ECO:0000256" key="19">
    <source>
        <dbReference type="RuleBase" id="RU000304"/>
    </source>
</evidence>
<dbReference type="InterPro" id="IPR008271">
    <property type="entry name" value="Ser/Thr_kinase_AS"/>
</dbReference>
<dbReference type="InterPro" id="IPR000719">
    <property type="entry name" value="Prot_kinase_dom"/>
</dbReference>
<evidence type="ECO:0000256" key="2">
    <source>
        <dbReference type="ARBA" id="ARBA00011245"/>
    </source>
</evidence>
<keyword evidence="22" id="KW-1185">Reference proteome</keyword>
<dbReference type="SMART" id="SM00220">
    <property type="entry name" value="S_TKc"/>
    <property type="match status" value="1"/>
</dbReference>
<evidence type="ECO:0000256" key="14">
    <source>
        <dbReference type="ARBA" id="ARBA00048679"/>
    </source>
</evidence>
<dbReference type="GO" id="GO:0005524">
    <property type="term" value="F:ATP binding"/>
    <property type="evidence" value="ECO:0007669"/>
    <property type="project" value="UniProtKB-UniRule"/>
</dbReference>
<comment type="caution">
    <text evidence="21">The sequence shown here is derived from an EMBL/GenBank/DDBJ whole genome shotgun (WGS) entry which is preliminary data.</text>
</comment>
<dbReference type="PROSITE" id="PS00107">
    <property type="entry name" value="PROTEIN_KINASE_ATP"/>
    <property type="match status" value="1"/>
</dbReference>
<evidence type="ECO:0000256" key="7">
    <source>
        <dbReference type="ARBA" id="ARBA00022737"/>
    </source>
</evidence>
<dbReference type="SUPFAM" id="SSF56112">
    <property type="entry name" value="Protein kinase-like (PK-like)"/>
    <property type="match status" value="1"/>
</dbReference>
<feature type="active site" description="Proton acceptor" evidence="15">
    <location>
        <position position="166"/>
    </location>
</feature>
<keyword evidence="7" id="KW-0677">Repeat</keyword>
<feature type="binding site" evidence="16">
    <location>
        <position position="71"/>
    </location>
    <ligand>
        <name>ATP</name>
        <dbReference type="ChEBI" id="CHEBI:30616"/>
    </ligand>
</feature>
<evidence type="ECO:0000256" key="17">
    <source>
        <dbReference type="PIRSR" id="PIRSR630616-3"/>
    </source>
</evidence>
<dbReference type="AlphaFoldDB" id="A0A1R2CE67"/>
<evidence type="ECO:0000256" key="12">
    <source>
        <dbReference type="ARBA" id="ARBA00024334"/>
    </source>
</evidence>
<evidence type="ECO:0000256" key="3">
    <source>
        <dbReference type="ARBA" id="ARBA00012513"/>
    </source>
</evidence>
<evidence type="ECO:0000256" key="15">
    <source>
        <dbReference type="PIRSR" id="PIRSR630616-1"/>
    </source>
</evidence>
<keyword evidence="9" id="KW-0418">Kinase</keyword>
<comment type="similarity">
    <text evidence="12">Belongs to the protein kinase superfamily. Ser/Thr protein kinase family. CDPK subfamily.</text>
</comment>
<evidence type="ECO:0000256" key="5">
    <source>
        <dbReference type="ARBA" id="ARBA00022679"/>
    </source>
</evidence>
<evidence type="ECO:0000256" key="1">
    <source>
        <dbReference type="ARBA" id="ARBA00001946"/>
    </source>
</evidence>
<dbReference type="Proteomes" id="UP000187209">
    <property type="component" value="Unassembled WGS sequence"/>
</dbReference>
<gene>
    <name evidence="21" type="ORF">SteCoe_11003</name>
</gene>
<keyword evidence="5" id="KW-0808">Transferase</keyword>
<reference evidence="21 22" key="1">
    <citation type="submission" date="2016-11" db="EMBL/GenBank/DDBJ databases">
        <title>The macronuclear genome of Stentor coeruleus: a giant cell with tiny introns.</title>
        <authorList>
            <person name="Slabodnick M."/>
            <person name="Ruby J.G."/>
            <person name="Reiff S.B."/>
            <person name="Swart E.C."/>
            <person name="Gosai S."/>
            <person name="Prabakaran S."/>
            <person name="Witkowska E."/>
            <person name="Larue G.E."/>
            <person name="Fisher S."/>
            <person name="Freeman R.M."/>
            <person name="Gunawardena J."/>
            <person name="Chu W."/>
            <person name="Stover N.A."/>
            <person name="Gregory B.D."/>
            <person name="Nowacki M."/>
            <person name="Derisi J."/>
            <person name="Roy S.W."/>
            <person name="Marshall W.F."/>
            <person name="Sood P."/>
        </authorList>
    </citation>
    <scope>NUCLEOTIDE SEQUENCE [LARGE SCALE GENOMIC DNA]</scope>
    <source>
        <strain evidence="21">WM001</strain>
    </source>
</reference>
<feature type="domain" description="Protein kinase" evidence="20">
    <location>
        <begin position="42"/>
        <end position="299"/>
    </location>
</feature>
<dbReference type="InterPro" id="IPR030616">
    <property type="entry name" value="Aur-like"/>
</dbReference>
<evidence type="ECO:0000313" key="21">
    <source>
        <dbReference type="EMBL" id="OMJ87317.1"/>
    </source>
</evidence>